<sequence>MTIDVQIVNAFTEAESGGNPAGVVLNADQLTSAQKLAIAAQVGLSETAFVSASEIADFKLDFFTPNRQIAHCGHATVGTFSYLRQAGLIQGAYSSKETIDGRREIHLKGDQAYMEQLAPVYRPADHCENEILQALGLRKSDLIPGAPLEVVNTGNNFLIIPIKDAKTMAAIVPNMAKITELSEAFDLIGFYPFTLDTGTEERIADTRMFGPRYQIYEEAGTGMAAGPLACYLYDVLEIKQEDFLIRQGRFMASPSPSLIEVHLNIQNGAIASLLAGGKGKVSQQLTIEI</sequence>
<reference evidence="3 4" key="1">
    <citation type="journal article" date="2013" name="Int. J. Syst. Evol. Microbiol.">
        <title>Marinoscillum luteum sp. nov., isolated from marine sediment.</title>
        <authorList>
            <person name="Cha I.T."/>
            <person name="Park S.J."/>
            <person name="Kim S.J."/>
            <person name="Kim J.G."/>
            <person name="Jung M.Y."/>
            <person name="Shin K.S."/>
            <person name="Kwon K.K."/>
            <person name="Yang S.H."/>
            <person name="Seo Y.S."/>
            <person name="Rhee S.K."/>
        </authorList>
    </citation>
    <scope>NUCLEOTIDE SEQUENCE [LARGE SCALE GENOMIC DNA]</scope>
    <source>
        <strain evidence="3 4">KCTC 23939</strain>
    </source>
</reference>
<dbReference type="EMBL" id="JBIPKE010000012">
    <property type="protein sequence ID" value="MFH6982583.1"/>
    <property type="molecule type" value="Genomic_DNA"/>
</dbReference>
<evidence type="ECO:0000313" key="3">
    <source>
        <dbReference type="EMBL" id="MFH6982583.1"/>
    </source>
</evidence>
<dbReference type="SUPFAM" id="SSF54506">
    <property type="entry name" value="Diaminopimelate epimerase-like"/>
    <property type="match status" value="1"/>
</dbReference>
<dbReference type="PIRSF" id="PIRSF016184">
    <property type="entry name" value="PhzC_PhzF"/>
    <property type="match status" value="1"/>
</dbReference>
<accession>A0ABW7N4W4</accession>
<dbReference type="NCBIfam" id="TIGR00654">
    <property type="entry name" value="PhzF_family"/>
    <property type="match status" value="1"/>
</dbReference>
<dbReference type="PANTHER" id="PTHR13774:SF39">
    <property type="entry name" value="BIOSYNTHESIS PROTEIN, PUTATIVE-RELATED"/>
    <property type="match status" value="1"/>
</dbReference>
<evidence type="ECO:0000313" key="4">
    <source>
        <dbReference type="Proteomes" id="UP001610063"/>
    </source>
</evidence>
<dbReference type="Pfam" id="PF02567">
    <property type="entry name" value="PhzC-PhzF"/>
    <property type="match status" value="1"/>
</dbReference>
<evidence type="ECO:0000256" key="2">
    <source>
        <dbReference type="ARBA" id="ARBA00023235"/>
    </source>
</evidence>
<dbReference type="Proteomes" id="UP001610063">
    <property type="component" value="Unassembled WGS sequence"/>
</dbReference>
<keyword evidence="4" id="KW-1185">Reference proteome</keyword>
<evidence type="ECO:0000256" key="1">
    <source>
        <dbReference type="ARBA" id="ARBA00008270"/>
    </source>
</evidence>
<organism evidence="3 4">
    <name type="scientific">Marinoscillum luteum</name>
    <dbReference type="NCBI Taxonomy" id="861051"/>
    <lineage>
        <taxon>Bacteria</taxon>
        <taxon>Pseudomonadati</taxon>
        <taxon>Bacteroidota</taxon>
        <taxon>Cytophagia</taxon>
        <taxon>Cytophagales</taxon>
        <taxon>Reichenbachiellaceae</taxon>
        <taxon>Marinoscillum</taxon>
    </lineage>
</organism>
<dbReference type="RefSeq" id="WP_395416270.1">
    <property type="nucleotide sequence ID" value="NZ_JBIPKE010000012.1"/>
</dbReference>
<comment type="similarity">
    <text evidence="1">Belongs to the PhzF family.</text>
</comment>
<proteinExistence type="inferred from homology"/>
<keyword evidence="2" id="KW-0413">Isomerase</keyword>
<dbReference type="PANTHER" id="PTHR13774">
    <property type="entry name" value="PHENAZINE BIOSYNTHESIS PROTEIN"/>
    <property type="match status" value="1"/>
</dbReference>
<dbReference type="Gene3D" id="3.10.310.10">
    <property type="entry name" value="Diaminopimelate Epimerase, Chain A, domain 1"/>
    <property type="match status" value="2"/>
</dbReference>
<protein>
    <submittedName>
        <fullName evidence="3">PhzF family phenazine biosynthesis protein</fullName>
    </submittedName>
</protein>
<comment type="caution">
    <text evidence="3">The sequence shown here is derived from an EMBL/GenBank/DDBJ whole genome shotgun (WGS) entry which is preliminary data.</text>
</comment>
<name>A0ABW7N4W4_9BACT</name>
<gene>
    <name evidence="3" type="ORF">ACHKAR_03990</name>
</gene>
<dbReference type="InterPro" id="IPR003719">
    <property type="entry name" value="Phenazine_PhzF-like"/>
</dbReference>